<accession>A0A934Q1H6</accession>
<dbReference type="Pfam" id="PF00639">
    <property type="entry name" value="Rotamase"/>
    <property type="match status" value="1"/>
</dbReference>
<dbReference type="PROSITE" id="PS50198">
    <property type="entry name" value="PPIC_PPIASE_2"/>
    <property type="match status" value="1"/>
</dbReference>
<dbReference type="InterPro" id="IPR046357">
    <property type="entry name" value="PPIase_dom_sf"/>
</dbReference>
<gene>
    <name evidence="13" type="ORF">I8E28_10570</name>
</gene>
<dbReference type="SUPFAM" id="SSF54534">
    <property type="entry name" value="FKBP-like"/>
    <property type="match status" value="1"/>
</dbReference>
<keyword evidence="11" id="KW-0413">Isomerase</keyword>
<evidence type="ECO:0000256" key="5">
    <source>
        <dbReference type="ARBA" id="ARBA00022989"/>
    </source>
</evidence>
<evidence type="ECO:0000256" key="1">
    <source>
        <dbReference type="ARBA" id="ARBA00004382"/>
    </source>
</evidence>
<evidence type="ECO:0000313" key="14">
    <source>
        <dbReference type="Proteomes" id="UP000617041"/>
    </source>
</evidence>
<name>A0A934Q1H6_9BURK</name>
<evidence type="ECO:0000256" key="2">
    <source>
        <dbReference type="ARBA" id="ARBA00022475"/>
    </source>
</evidence>
<keyword evidence="14" id="KW-1185">Reference proteome</keyword>
<dbReference type="AlphaFoldDB" id="A0A934Q1H6"/>
<keyword evidence="6" id="KW-0472">Membrane</keyword>
<evidence type="ECO:0000256" key="3">
    <source>
        <dbReference type="ARBA" id="ARBA00022519"/>
    </source>
</evidence>
<dbReference type="PANTHER" id="PTHR47529:SF1">
    <property type="entry name" value="PERIPLASMIC CHAPERONE PPID"/>
    <property type="match status" value="1"/>
</dbReference>
<dbReference type="Proteomes" id="UP000617041">
    <property type="component" value="Unassembled WGS sequence"/>
</dbReference>
<proteinExistence type="inferred from homology"/>
<evidence type="ECO:0000256" key="7">
    <source>
        <dbReference type="ARBA" id="ARBA00023186"/>
    </source>
</evidence>
<comment type="similarity">
    <text evidence="8">Belongs to the PpiD chaperone family.</text>
</comment>
<dbReference type="EMBL" id="JAEDAO010000001">
    <property type="protein sequence ID" value="MBK0393033.1"/>
    <property type="molecule type" value="Genomic_DNA"/>
</dbReference>
<feature type="domain" description="PpiC" evidence="12">
    <location>
        <begin position="265"/>
        <end position="368"/>
    </location>
</feature>
<keyword evidence="2" id="KW-1003">Cell membrane</keyword>
<dbReference type="GO" id="GO:0005886">
    <property type="term" value="C:plasma membrane"/>
    <property type="evidence" value="ECO:0007669"/>
    <property type="project" value="UniProtKB-SubCell"/>
</dbReference>
<dbReference type="Gene3D" id="1.10.4030.10">
    <property type="entry name" value="Porin chaperone SurA, peptide-binding domain"/>
    <property type="match status" value="1"/>
</dbReference>
<evidence type="ECO:0000313" key="13">
    <source>
        <dbReference type="EMBL" id="MBK0393033.1"/>
    </source>
</evidence>
<dbReference type="InterPro" id="IPR052029">
    <property type="entry name" value="PpiD_chaperone"/>
</dbReference>
<reference evidence="13" key="1">
    <citation type="submission" date="2020-12" db="EMBL/GenBank/DDBJ databases">
        <title>Ramlibacter sp. nov., isolated from a freshwater alga, Cryptomonas.</title>
        <authorList>
            <person name="Kim H.M."/>
            <person name="Jeon C.O."/>
        </authorList>
    </citation>
    <scope>NUCLEOTIDE SEQUENCE</scope>
    <source>
        <strain evidence="13">CrO1</strain>
    </source>
</reference>
<dbReference type="PANTHER" id="PTHR47529">
    <property type="entry name" value="PEPTIDYL-PROLYL CIS-TRANS ISOMERASE D"/>
    <property type="match status" value="1"/>
</dbReference>
<dbReference type="GO" id="GO:0003755">
    <property type="term" value="F:peptidyl-prolyl cis-trans isomerase activity"/>
    <property type="evidence" value="ECO:0007669"/>
    <property type="project" value="UniProtKB-KW"/>
</dbReference>
<protein>
    <recommendedName>
        <fullName evidence="9">Periplasmic chaperone PpiD</fullName>
    </recommendedName>
    <alternativeName>
        <fullName evidence="10">Periplasmic folding chaperone</fullName>
    </alternativeName>
</protein>
<keyword evidence="3" id="KW-0997">Cell inner membrane</keyword>
<dbReference type="RefSeq" id="WP_200787981.1">
    <property type="nucleotide sequence ID" value="NZ_JAEDAO010000001.1"/>
</dbReference>
<comment type="caution">
    <text evidence="13">The sequence shown here is derived from an EMBL/GenBank/DDBJ whole genome shotgun (WGS) entry which is preliminary data.</text>
</comment>
<keyword evidence="4" id="KW-0812">Transmembrane</keyword>
<dbReference type="Pfam" id="PF13624">
    <property type="entry name" value="SurA_N_3"/>
    <property type="match status" value="1"/>
</dbReference>
<evidence type="ECO:0000256" key="6">
    <source>
        <dbReference type="ARBA" id="ARBA00023136"/>
    </source>
</evidence>
<evidence type="ECO:0000256" key="9">
    <source>
        <dbReference type="ARBA" id="ARBA00040743"/>
    </source>
</evidence>
<evidence type="ECO:0000256" key="4">
    <source>
        <dbReference type="ARBA" id="ARBA00022692"/>
    </source>
</evidence>
<organism evidence="13 14">
    <name type="scientific">Ramlibacter algicola</name>
    <dbReference type="NCBI Taxonomy" id="2795217"/>
    <lineage>
        <taxon>Bacteria</taxon>
        <taxon>Pseudomonadati</taxon>
        <taxon>Pseudomonadota</taxon>
        <taxon>Betaproteobacteria</taxon>
        <taxon>Burkholderiales</taxon>
        <taxon>Comamonadaceae</taxon>
        <taxon>Ramlibacter</taxon>
    </lineage>
</organism>
<comment type="subcellular location">
    <subcellularLocation>
        <location evidence="1">Cell inner membrane</location>
        <topology evidence="1">Single-pass type II membrane protein</topology>
        <orientation evidence="1">Periplasmic side</orientation>
    </subcellularLocation>
</comment>
<evidence type="ECO:0000259" key="12">
    <source>
        <dbReference type="PROSITE" id="PS50198"/>
    </source>
</evidence>
<evidence type="ECO:0000256" key="10">
    <source>
        <dbReference type="ARBA" id="ARBA00042775"/>
    </source>
</evidence>
<dbReference type="InterPro" id="IPR000297">
    <property type="entry name" value="PPIase_PpiC"/>
</dbReference>
<dbReference type="InterPro" id="IPR027304">
    <property type="entry name" value="Trigger_fact/SurA_dom_sf"/>
</dbReference>
<dbReference type="Gene3D" id="3.10.50.40">
    <property type="match status" value="1"/>
</dbReference>
<evidence type="ECO:0000256" key="11">
    <source>
        <dbReference type="PROSITE-ProRule" id="PRU00278"/>
    </source>
</evidence>
<keyword evidence="11" id="KW-0697">Rotamase</keyword>
<keyword evidence="7" id="KW-0143">Chaperone</keyword>
<keyword evidence="5" id="KW-1133">Transmembrane helix</keyword>
<sequence>MFEFVRKHNKIMQVLLFLLIVPSFVLFGVERYNSASRGGPAVAKVDGSEITQADWDNEHRREVDRIRQQMPTVDVRLFDTPQAKYATLERMVRDRVLAAAAAKDHLSTSDQRLARELASNEVIATLRGPDGKLDMDRYKQLLAAQGMSPQMFEEQMRVDLAKRQVLLPVQASAPAASAPADVALSAFYGKREIQVAQFNAADYAAKVTPTPADIEAFYKDNQGLFQAPEQAKIEYVVLDQDALRRSLAVNEQDLKAYYEQNKPEMEERQASHILVAVPQGAPAAEKDKARARAQELFEQVKKAPDTFADVAKKNSQDPGSAPNGGSLDWFNRKAMVKSFSDAAFAMQKGEIRGPVESEFGFHIIKLTDVRAPTYEQVRPELEARLRKEQAQRKFSETASDFQNAVYEATDGYKSVAERFKVDVRTATVQRNPAPGSTGPVANPKLLAAVFTPDSIEKKRNTDAVETATGQLVSARIVEYSAARTLPLAEVQDNVRQRLVAARAADMAKKDGMDKLAAWKANPSAATGLSDKVVVSRAEPGKQPRDIIEAALRTETNAFAGVDLGTAGYAVVKVTQVLPRAKPEPALAQQEVAQYAGAWSGAEALAYYNVLKDRFKTQILVPKPADGESQQASR</sequence>
<dbReference type="SUPFAM" id="SSF109998">
    <property type="entry name" value="Triger factor/SurA peptide-binding domain-like"/>
    <property type="match status" value="1"/>
</dbReference>
<evidence type="ECO:0000256" key="8">
    <source>
        <dbReference type="ARBA" id="ARBA00038408"/>
    </source>
</evidence>